<feature type="domain" description="R3H" evidence="7">
    <location>
        <begin position="139"/>
        <end position="205"/>
    </location>
</feature>
<dbReference type="GO" id="GO:0009252">
    <property type="term" value="P:peptidoglycan biosynthetic process"/>
    <property type="evidence" value="ECO:0007669"/>
    <property type="project" value="UniProtKB-UniRule"/>
</dbReference>
<dbReference type="GO" id="GO:0005737">
    <property type="term" value="C:cytoplasm"/>
    <property type="evidence" value="ECO:0007669"/>
    <property type="project" value="UniProtKB-SubCell"/>
</dbReference>
<comment type="function">
    <text evidence="6">A probable RNA chaperone. Forms a complex with KhpA which binds to cellular RNA and controls its expression. Plays a role in peptidoglycan (PG) homeostasis and cell length regulation.</text>
</comment>
<keyword evidence="5 6" id="KW-0961">Cell wall biogenesis/degradation</keyword>
<dbReference type="OrthoDB" id="9794483at2"/>
<organism evidence="8 9">
    <name type="scientific">Bacillus taeanensis</name>
    <dbReference type="NCBI Taxonomy" id="273032"/>
    <lineage>
        <taxon>Bacteria</taxon>
        <taxon>Bacillati</taxon>
        <taxon>Bacillota</taxon>
        <taxon>Bacilli</taxon>
        <taxon>Bacillales</taxon>
        <taxon>Bacillaceae</taxon>
        <taxon>Bacillus</taxon>
    </lineage>
</organism>
<dbReference type="PANTHER" id="PTHR35800:SF1">
    <property type="entry name" value="RNA-BINDING PROTEIN KHPB"/>
    <property type="match status" value="1"/>
</dbReference>
<evidence type="ECO:0000256" key="3">
    <source>
        <dbReference type="ARBA" id="ARBA00022960"/>
    </source>
</evidence>
<sequence>MRKVTVTGKSVEEAVVQALKQLNTVRDHVTINVMDEGKKGFLGFGERPAVVEVALIPDPVEEAASFLKAVAFEMGVSLSIERSRIDREVMFRLSSEKIALLIGKRGQTLNALQSLVNLVANRYADGYIRITLDAENYRERRKETLEQLAKRLSQKAIRTNRNVVLEPMPSFERKVIHAFLKGISGVQTRSQGEEPNRNIVIIPKPVRKK</sequence>
<dbReference type="Pfam" id="PF13083">
    <property type="entry name" value="KH_KhpA-B"/>
    <property type="match status" value="1"/>
</dbReference>
<evidence type="ECO:0000259" key="7">
    <source>
        <dbReference type="PROSITE" id="PS51061"/>
    </source>
</evidence>
<dbReference type="InterPro" id="IPR032782">
    <property type="entry name" value="KhpB_N"/>
</dbReference>
<dbReference type="RefSeq" id="WP_113806578.1">
    <property type="nucleotide sequence ID" value="NZ_QOCW01000013.1"/>
</dbReference>
<dbReference type="GO" id="GO:0003723">
    <property type="term" value="F:RNA binding"/>
    <property type="evidence" value="ECO:0007669"/>
    <property type="project" value="UniProtKB-UniRule"/>
</dbReference>
<dbReference type="CDD" id="cd02414">
    <property type="entry name" value="KH-II_Jag"/>
    <property type="match status" value="1"/>
</dbReference>
<keyword evidence="9" id="KW-1185">Reference proteome</keyword>
<dbReference type="PANTHER" id="PTHR35800">
    <property type="entry name" value="PROTEIN JAG"/>
    <property type="match status" value="1"/>
</dbReference>
<dbReference type="InterPro" id="IPR038008">
    <property type="entry name" value="Jag_KH"/>
</dbReference>
<evidence type="ECO:0000256" key="5">
    <source>
        <dbReference type="ARBA" id="ARBA00023316"/>
    </source>
</evidence>
<dbReference type="PROSITE" id="PS51061">
    <property type="entry name" value="R3H"/>
    <property type="match status" value="1"/>
</dbReference>
<gene>
    <name evidence="6" type="primary">khpB</name>
    <name evidence="6" type="synonym">eloR</name>
    <name evidence="8" type="ORF">DS031_13400</name>
</gene>
<dbReference type="SUPFAM" id="SSF82708">
    <property type="entry name" value="R3H domain"/>
    <property type="match status" value="1"/>
</dbReference>
<dbReference type="Pfam" id="PF01424">
    <property type="entry name" value="R3H"/>
    <property type="match status" value="1"/>
</dbReference>
<dbReference type="InterPro" id="IPR038247">
    <property type="entry name" value="Jag_N_dom_sf"/>
</dbReference>
<dbReference type="AlphaFoldDB" id="A0A366XU03"/>
<protein>
    <recommendedName>
        <fullName evidence="6">RNA-binding protein KhpB</fullName>
    </recommendedName>
    <alternativeName>
        <fullName evidence="6">RNA-binding protein EloR</fullName>
    </alternativeName>
</protein>
<dbReference type="Pfam" id="PF14804">
    <property type="entry name" value="Jag_N"/>
    <property type="match status" value="1"/>
</dbReference>
<dbReference type="InterPro" id="IPR034079">
    <property type="entry name" value="R3H_KhpB"/>
</dbReference>
<dbReference type="Proteomes" id="UP000253314">
    <property type="component" value="Unassembled WGS sequence"/>
</dbReference>
<keyword evidence="1 6" id="KW-0963">Cytoplasm</keyword>
<reference evidence="8 9" key="1">
    <citation type="submission" date="2018-07" db="EMBL/GenBank/DDBJ databases">
        <title>Lottiidibacillus patelloidae gen. nov., sp. nov., isolated from the intestinal tract of a marine limpet and the reclassification of B. taeanensis BH030017T, B. algicola KMM 3737T and B. hwajinpoensis SW-72T as genus Lottiidibacillus.</title>
        <authorList>
            <person name="Liu R."/>
            <person name="Huang Z."/>
        </authorList>
    </citation>
    <scope>NUCLEOTIDE SEQUENCE [LARGE SCALE GENOMIC DNA]</scope>
    <source>
        <strain evidence="8 9">BH030017</strain>
    </source>
</reference>
<dbReference type="SMART" id="SM01245">
    <property type="entry name" value="Jag_N"/>
    <property type="match status" value="1"/>
</dbReference>
<dbReference type="Gene3D" id="3.30.30.80">
    <property type="entry name" value="probable RNA-binding protein from clostridium symbiosum atcc 14940"/>
    <property type="match status" value="1"/>
</dbReference>
<proteinExistence type="inferred from homology"/>
<dbReference type="EMBL" id="QOCW01000013">
    <property type="protein sequence ID" value="RBW69146.1"/>
    <property type="molecule type" value="Genomic_DNA"/>
</dbReference>
<evidence type="ECO:0000256" key="6">
    <source>
        <dbReference type="HAMAP-Rule" id="MF_00867"/>
    </source>
</evidence>
<keyword evidence="2 6" id="KW-0694">RNA-binding</keyword>
<keyword evidence="4 6" id="KW-0143">Chaperone</keyword>
<accession>A0A366XU03</accession>
<keyword evidence="3 6" id="KW-0133">Cell shape</keyword>
<dbReference type="InterPro" id="IPR039247">
    <property type="entry name" value="KhpB"/>
</dbReference>
<comment type="caution">
    <text evidence="6">Lacks conserved residue(s) required for the propagation of feature annotation.</text>
</comment>
<comment type="similarity">
    <text evidence="6">Belongs to the KhpB RNA-binding protein family.</text>
</comment>
<comment type="subunit">
    <text evidence="6">Forms a complex with KhpA.</text>
</comment>
<dbReference type="HAMAP" id="MF_00867">
    <property type="entry name" value="KhpB"/>
    <property type="match status" value="1"/>
</dbReference>
<dbReference type="InterPro" id="IPR001374">
    <property type="entry name" value="R3H_dom"/>
</dbReference>
<name>A0A366XU03_9BACI</name>
<dbReference type="Gene3D" id="3.30.300.20">
    <property type="match status" value="1"/>
</dbReference>
<dbReference type="InterPro" id="IPR015946">
    <property type="entry name" value="KH_dom-like_a/b"/>
</dbReference>
<dbReference type="CDD" id="cd02644">
    <property type="entry name" value="R3H_jag"/>
    <property type="match status" value="1"/>
</dbReference>
<dbReference type="SMART" id="SM00393">
    <property type="entry name" value="R3H"/>
    <property type="match status" value="1"/>
</dbReference>
<evidence type="ECO:0000313" key="9">
    <source>
        <dbReference type="Proteomes" id="UP000253314"/>
    </source>
</evidence>
<dbReference type="NCBIfam" id="NF041568">
    <property type="entry name" value="Jag_EloR"/>
    <property type="match status" value="1"/>
</dbReference>
<evidence type="ECO:0000313" key="8">
    <source>
        <dbReference type="EMBL" id="RBW69146.1"/>
    </source>
</evidence>
<evidence type="ECO:0000256" key="2">
    <source>
        <dbReference type="ARBA" id="ARBA00022884"/>
    </source>
</evidence>
<dbReference type="GO" id="GO:0008360">
    <property type="term" value="P:regulation of cell shape"/>
    <property type="evidence" value="ECO:0007669"/>
    <property type="project" value="UniProtKB-KW"/>
</dbReference>
<evidence type="ECO:0000256" key="1">
    <source>
        <dbReference type="ARBA" id="ARBA00022490"/>
    </source>
</evidence>
<dbReference type="GO" id="GO:0071555">
    <property type="term" value="P:cell wall organization"/>
    <property type="evidence" value="ECO:0007669"/>
    <property type="project" value="UniProtKB-KW"/>
</dbReference>
<comment type="domain">
    <text evidence="6">Has an N-terminal Jag-N domain and 2 RNA-binding domains (KH and R3H).</text>
</comment>
<comment type="caution">
    <text evidence="8">The sequence shown here is derived from an EMBL/GenBank/DDBJ whole genome shotgun (WGS) entry which is preliminary data.</text>
</comment>
<comment type="subcellular location">
    <subcellularLocation>
        <location evidence="6">Cytoplasm</location>
    </subcellularLocation>
</comment>
<evidence type="ECO:0000256" key="4">
    <source>
        <dbReference type="ARBA" id="ARBA00023186"/>
    </source>
</evidence>
<dbReference type="Gene3D" id="3.30.1370.50">
    <property type="entry name" value="R3H-like domain"/>
    <property type="match status" value="1"/>
</dbReference>
<dbReference type="InterPro" id="IPR036867">
    <property type="entry name" value="R3H_dom_sf"/>
</dbReference>